<dbReference type="InterPro" id="IPR024771">
    <property type="entry name" value="SUZ"/>
</dbReference>
<feature type="compositionally biased region" description="Polar residues" evidence="1">
    <location>
        <begin position="319"/>
        <end position="332"/>
    </location>
</feature>
<evidence type="ECO:0000256" key="1">
    <source>
        <dbReference type="SAM" id="MobiDB-lite"/>
    </source>
</evidence>
<feature type="compositionally biased region" description="Basic and acidic residues" evidence="1">
    <location>
        <begin position="69"/>
        <end position="90"/>
    </location>
</feature>
<protein>
    <recommendedName>
        <fullName evidence="2">SUZ domain-containing protein</fullName>
    </recommendedName>
</protein>
<feature type="region of interest" description="Disordered" evidence="1">
    <location>
        <begin position="544"/>
        <end position="701"/>
    </location>
</feature>
<feature type="region of interest" description="Disordered" evidence="1">
    <location>
        <begin position="267"/>
        <end position="286"/>
    </location>
</feature>
<feature type="compositionally biased region" description="Pro residues" evidence="1">
    <location>
        <begin position="1"/>
        <end position="12"/>
    </location>
</feature>
<feature type="compositionally biased region" description="Polar residues" evidence="1">
    <location>
        <begin position="550"/>
        <end position="559"/>
    </location>
</feature>
<feature type="compositionally biased region" description="Low complexity" evidence="1">
    <location>
        <begin position="793"/>
        <end position="806"/>
    </location>
</feature>
<dbReference type="STRING" id="1890683.A0A427Y8A2"/>
<comment type="caution">
    <text evidence="3">The sequence shown here is derived from an EMBL/GenBank/DDBJ whole genome shotgun (WGS) entry which is preliminary data.</text>
</comment>
<gene>
    <name evidence="3" type="ORF">EHS25_003204</name>
</gene>
<sequence>MSSPTPSTPKPTGPALVVPVDGTLSLGPPKAVGEVPGETNGADTGGFASERRDDAESSAVIQTETGESEVARDDTFGEGDHQIAHGDVDGRLTPVPGRSRSRSISSSSGPSNGDQPSPNSTSISAASQSSQPPRPAAVFNTLPVPPAELGLGTLFLIMVSREIESFVRQVAAGQAPSAAAAIAVGTASTSLLAGHSFRVETSATSKFQRMLVYKAAEWYGLKAVAGTDASIFVGVLGSISDKSAALRLSELVPQPVDAPQTFRIMQRAQPSSSATPTDGSSSRAASVMGDDVALDGPSRAKTFEEREAAYALARERIYGTTNPDGDATQQVVSGGDEETRGRARRQQEDEVDPVPRHSYGVPSLQASMYEPVYPSLYNPPATEGPPHPPIPSQYGQQSLGYGYGNSGMAYPSYPQMGGVTMQTVGGFPGAPPMSSGYGANPQSTSHAQMYGVMPQPYVDGPPGGMAYMQQQTNGYGAHGWQQVPSNGLMTPTMMSMQGQLQQQMPPQQVMGGAQGWPPNAGMSQMMPPQPMPMIPQGMPAYPTAYGYSQPPRQLQNNLYPNLVQPTPVRPQPQHHSSASSSISSRSYQDYSRPHSRGSTTSTRSAASSVRLGVMYPAGQNQGAGYRQKGMKTQGLNGVNGMTGLGIGQERRGRAHSPSSTTTTSSRSSRRAGSINLSQPSPGQHPLPQRPDWAANNIPYQPSPMPLQRGAMISGPSTTDFPPLLRNGTQAEPMQQERAKMRPGTVWNGAAVKALAHGSVVPGPVGTSAPVSPGVPMTSPAPTRTPNPILQPQAGAPSAIVSSVAPSTSGPVSEYDPDFPRRMPGRSTGTLFDPSAPRPISRPESVNRNKVANGLVGSPATSGVSAVPAVVGAGTSGASGSSGSSGLGGLSGLTATTSGMTPEDVIEAKLAAISVSVGVSIGPPAAKSAPAAPGPAPSYAKIVRRD</sequence>
<evidence type="ECO:0000259" key="2">
    <source>
        <dbReference type="PROSITE" id="PS51673"/>
    </source>
</evidence>
<feature type="region of interest" description="Disordered" evidence="1">
    <location>
        <begin position="319"/>
        <end position="361"/>
    </location>
</feature>
<dbReference type="Pfam" id="PF12752">
    <property type="entry name" value="SUZ"/>
    <property type="match status" value="1"/>
</dbReference>
<evidence type="ECO:0000313" key="4">
    <source>
        <dbReference type="Proteomes" id="UP000279259"/>
    </source>
</evidence>
<feature type="region of interest" description="Disordered" evidence="1">
    <location>
        <begin position="1"/>
        <end position="139"/>
    </location>
</feature>
<organism evidence="3 4">
    <name type="scientific">Saitozyma podzolica</name>
    <dbReference type="NCBI Taxonomy" id="1890683"/>
    <lineage>
        <taxon>Eukaryota</taxon>
        <taxon>Fungi</taxon>
        <taxon>Dikarya</taxon>
        <taxon>Basidiomycota</taxon>
        <taxon>Agaricomycotina</taxon>
        <taxon>Tremellomycetes</taxon>
        <taxon>Tremellales</taxon>
        <taxon>Trimorphomycetaceae</taxon>
        <taxon>Saitozyma</taxon>
    </lineage>
</organism>
<feature type="compositionally biased region" description="Low complexity" evidence="1">
    <location>
        <begin position="596"/>
        <end position="608"/>
    </location>
</feature>
<dbReference type="EMBL" id="RSCD01000017">
    <property type="protein sequence ID" value="RSH87295.1"/>
    <property type="molecule type" value="Genomic_DNA"/>
</dbReference>
<dbReference type="Proteomes" id="UP000279259">
    <property type="component" value="Unassembled WGS sequence"/>
</dbReference>
<reference evidence="3 4" key="1">
    <citation type="submission" date="2018-11" db="EMBL/GenBank/DDBJ databases">
        <title>Genome sequence of Saitozyma podzolica DSM 27192.</title>
        <authorList>
            <person name="Aliyu H."/>
            <person name="Gorte O."/>
            <person name="Ochsenreither K."/>
        </authorList>
    </citation>
    <scope>NUCLEOTIDE SEQUENCE [LARGE SCALE GENOMIC DNA]</scope>
    <source>
        <strain evidence="3 4">DSM 27192</strain>
    </source>
</reference>
<dbReference type="OrthoDB" id="278430at2759"/>
<proteinExistence type="predicted"/>
<feature type="region of interest" description="Disordered" evidence="1">
    <location>
        <begin position="377"/>
        <end position="397"/>
    </location>
</feature>
<keyword evidence="4" id="KW-1185">Reference proteome</keyword>
<feature type="compositionally biased region" description="Pro residues" evidence="1">
    <location>
        <begin position="382"/>
        <end position="391"/>
    </location>
</feature>
<feature type="region of interest" description="Disordered" evidence="1">
    <location>
        <begin position="770"/>
        <end position="847"/>
    </location>
</feature>
<feature type="region of interest" description="Disordered" evidence="1">
    <location>
        <begin position="922"/>
        <end position="945"/>
    </location>
</feature>
<dbReference type="PROSITE" id="PS51673">
    <property type="entry name" value="SUZ"/>
    <property type="match status" value="1"/>
</dbReference>
<evidence type="ECO:0000313" key="3">
    <source>
        <dbReference type="EMBL" id="RSH87295.1"/>
    </source>
</evidence>
<feature type="compositionally biased region" description="Low complexity" evidence="1">
    <location>
        <begin position="576"/>
        <end position="586"/>
    </location>
</feature>
<feature type="compositionally biased region" description="Polar residues" evidence="1">
    <location>
        <begin position="779"/>
        <end position="789"/>
    </location>
</feature>
<name>A0A427Y8A2_9TREE</name>
<dbReference type="AlphaFoldDB" id="A0A427Y8A2"/>
<feature type="domain" description="SUZ" evidence="2">
    <location>
        <begin position="242"/>
        <end position="322"/>
    </location>
</feature>
<feature type="compositionally biased region" description="Low complexity" evidence="1">
    <location>
        <begin position="96"/>
        <end position="131"/>
    </location>
</feature>
<feature type="compositionally biased region" description="Low complexity" evidence="1">
    <location>
        <begin position="270"/>
        <end position="282"/>
    </location>
</feature>
<accession>A0A427Y8A2</accession>
<feature type="compositionally biased region" description="Basic and acidic residues" evidence="1">
    <location>
        <begin position="337"/>
        <end position="348"/>
    </location>
</feature>